<dbReference type="Pfam" id="PF00844">
    <property type="entry name" value="Gemini_coat"/>
    <property type="match status" value="1"/>
</dbReference>
<sequence>MAYPRGRRTPLKRRATYGRGTRTFARARYRRAYFNRRRGVGRKEKKGADVPFTTDTILSSTNTNGGIYLLNGIQEGVGSWNRIGRYMWNKSIELDLTLRYTSSYGALDTALTSGEWVRAVLVWDKQPNNGTIPTFDTIFGQTSQAGVESASVMDHLRYDNMFRFKVLMDECINPTLTNATVSTPLNPSTASLVNNTYFRFHKYVKLRNMLTNFSGTANPVTTANISTGALYLVLRTQSATLTELWAIEDTSTARLRYVD</sequence>
<proteinExistence type="predicted"/>
<protein>
    <submittedName>
        <fullName evidence="1">Capsid</fullName>
    </submittedName>
</protein>
<dbReference type="EMBL" id="KY487982">
    <property type="protein sequence ID" value="AUM62030.1"/>
    <property type="molecule type" value="Genomic_DNA"/>
</dbReference>
<name>A0A2K9LTB1_9VIRU</name>
<dbReference type="GO" id="GO:0019028">
    <property type="term" value="C:viral capsid"/>
    <property type="evidence" value="ECO:0007669"/>
    <property type="project" value="InterPro"/>
</dbReference>
<reference evidence="1" key="1">
    <citation type="submission" date="2017-01" db="EMBL/GenBank/DDBJ databases">
        <title>High-throughput sequencing uncovers low homogeneity in the biogeography of single-stranded DNA viruses.</title>
        <authorList>
            <person name="Pearson V.M."/>
            <person name="Rokyta D.R."/>
        </authorList>
    </citation>
    <scope>NUCLEOTIDE SEQUENCE</scope>
</reference>
<organism evidence="1">
    <name type="scientific">uncultured virus</name>
    <dbReference type="NCBI Taxonomy" id="340016"/>
    <lineage>
        <taxon>Viruses</taxon>
        <taxon>environmental samples</taxon>
    </lineage>
</organism>
<accession>A0A2K9LTB1</accession>
<dbReference type="InterPro" id="IPR000263">
    <property type="entry name" value="GV_A/BR1_coat"/>
</dbReference>
<dbReference type="Gene3D" id="2.60.120.20">
    <property type="match status" value="1"/>
</dbReference>
<evidence type="ECO:0000313" key="1">
    <source>
        <dbReference type="EMBL" id="AUM62030.1"/>
    </source>
</evidence>
<dbReference type="GO" id="GO:0005198">
    <property type="term" value="F:structural molecule activity"/>
    <property type="evidence" value="ECO:0007669"/>
    <property type="project" value="InterPro"/>
</dbReference>
<dbReference type="InterPro" id="IPR029053">
    <property type="entry name" value="Viral_coat"/>
</dbReference>
<gene>
    <name evidence="1" type="primary">Cap</name>
</gene>